<protein>
    <submittedName>
        <fullName evidence="2">PRELI domain-containing protein 1</fullName>
    </submittedName>
</protein>
<name>A0A0X3PAZ4_SCHSO</name>
<feature type="domain" description="PRELI/MSF1" evidence="1">
    <location>
        <begin position="1"/>
        <end position="180"/>
    </location>
</feature>
<dbReference type="EMBL" id="GEEE01016128">
    <property type="protein sequence ID" value="JAP47097.1"/>
    <property type="molecule type" value="Transcribed_RNA"/>
</dbReference>
<dbReference type="PROSITE" id="PS50904">
    <property type="entry name" value="PRELI_MSF1"/>
    <property type="match status" value="1"/>
</dbReference>
<gene>
    <name evidence="2" type="primary">PRLD1</name>
    <name evidence="2" type="ORF">TR101473</name>
</gene>
<evidence type="ECO:0000259" key="1">
    <source>
        <dbReference type="PROSITE" id="PS50904"/>
    </source>
</evidence>
<proteinExistence type="predicted"/>
<dbReference type="AlphaFoldDB" id="A0A0X3PAZ4"/>
<reference evidence="2" key="1">
    <citation type="submission" date="2016-01" db="EMBL/GenBank/DDBJ databases">
        <title>Reference transcriptome for the parasite Schistocephalus solidus: insights into the molecular evolution of parasitism.</title>
        <authorList>
            <person name="Hebert F.O."/>
            <person name="Grambauer S."/>
            <person name="Barber I."/>
            <person name="Landry C.R."/>
            <person name="Aubin-Horth N."/>
        </authorList>
    </citation>
    <scope>NUCLEOTIDE SEQUENCE</scope>
</reference>
<dbReference type="Pfam" id="PF04707">
    <property type="entry name" value="PRELI"/>
    <property type="match status" value="1"/>
</dbReference>
<accession>A0A0X3PAZ4</accession>
<sequence length="219" mass="25143">MRTSVSQSMDYSWDYAASLFWSRYPNPFSKHVLFEDTLERSLIDSNTLYTKRIIMKQGFGSIPFWLRKILSNRHELMVEESIVDISARRITTITRNVGALARYAVVEERCEYFPLVRRQEKSSSPQDCMQIERCLSAKSSLAAKVLYPLWAFLKMRYASSAEKSLLGFNHVCQMHSQNPSATVTVAPPSSLRDSARSHIKELARTQRPRVVIAETEPSN</sequence>
<dbReference type="InterPro" id="IPR037365">
    <property type="entry name" value="Slowmo/Ups"/>
</dbReference>
<dbReference type="PANTHER" id="PTHR11158">
    <property type="entry name" value="MSF1/PX19 RELATED"/>
    <property type="match status" value="1"/>
</dbReference>
<evidence type="ECO:0000313" key="2">
    <source>
        <dbReference type="EMBL" id="JAP47097.1"/>
    </source>
</evidence>
<dbReference type="GO" id="GO:0005758">
    <property type="term" value="C:mitochondrial intermembrane space"/>
    <property type="evidence" value="ECO:0007669"/>
    <property type="project" value="InterPro"/>
</dbReference>
<organism evidence="2">
    <name type="scientific">Schistocephalus solidus</name>
    <name type="common">Tapeworm</name>
    <dbReference type="NCBI Taxonomy" id="70667"/>
    <lineage>
        <taxon>Eukaryota</taxon>
        <taxon>Metazoa</taxon>
        <taxon>Spiralia</taxon>
        <taxon>Lophotrochozoa</taxon>
        <taxon>Platyhelminthes</taxon>
        <taxon>Cestoda</taxon>
        <taxon>Eucestoda</taxon>
        <taxon>Diphyllobothriidea</taxon>
        <taxon>Diphyllobothriidae</taxon>
        <taxon>Schistocephalus</taxon>
    </lineage>
</organism>
<dbReference type="InterPro" id="IPR006797">
    <property type="entry name" value="PRELI/MSF1_dom"/>
</dbReference>